<organism evidence="2 3">
    <name type="scientific">Leucocoprinus leucothites</name>
    <dbReference type="NCBI Taxonomy" id="201217"/>
    <lineage>
        <taxon>Eukaryota</taxon>
        <taxon>Fungi</taxon>
        <taxon>Dikarya</taxon>
        <taxon>Basidiomycota</taxon>
        <taxon>Agaricomycotina</taxon>
        <taxon>Agaricomycetes</taxon>
        <taxon>Agaricomycetidae</taxon>
        <taxon>Agaricales</taxon>
        <taxon>Agaricineae</taxon>
        <taxon>Agaricaceae</taxon>
        <taxon>Leucocoprinus</taxon>
    </lineage>
</organism>
<proteinExistence type="predicted"/>
<reference evidence="2 3" key="1">
    <citation type="journal article" date="2020" name="ISME J.">
        <title>Uncovering the hidden diversity of litter-decomposition mechanisms in mushroom-forming fungi.</title>
        <authorList>
            <person name="Floudas D."/>
            <person name="Bentzer J."/>
            <person name="Ahren D."/>
            <person name="Johansson T."/>
            <person name="Persson P."/>
            <person name="Tunlid A."/>
        </authorList>
    </citation>
    <scope>NUCLEOTIDE SEQUENCE [LARGE SCALE GENOMIC DNA]</scope>
    <source>
        <strain evidence="2 3">CBS 146.42</strain>
    </source>
</reference>
<evidence type="ECO:0000256" key="1">
    <source>
        <dbReference type="SAM" id="MobiDB-lite"/>
    </source>
</evidence>
<feature type="compositionally biased region" description="Low complexity" evidence="1">
    <location>
        <begin position="24"/>
        <end position="45"/>
    </location>
</feature>
<dbReference type="AlphaFoldDB" id="A0A8H5LI62"/>
<name>A0A8H5LI62_9AGAR</name>
<evidence type="ECO:0000313" key="2">
    <source>
        <dbReference type="EMBL" id="KAF5358014.1"/>
    </source>
</evidence>
<feature type="region of interest" description="Disordered" evidence="1">
    <location>
        <begin position="24"/>
        <end position="52"/>
    </location>
</feature>
<dbReference type="EMBL" id="JAACJO010000005">
    <property type="protein sequence ID" value="KAF5358014.1"/>
    <property type="molecule type" value="Genomic_DNA"/>
</dbReference>
<dbReference type="Proteomes" id="UP000559027">
    <property type="component" value="Unassembled WGS sequence"/>
</dbReference>
<feature type="compositionally biased region" description="Polar residues" evidence="1">
    <location>
        <begin position="137"/>
        <end position="153"/>
    </location>
</feature>
<protein>
    <submittedName>
        <fullName evidence="2">Uncharacterized protein</fullName>
    </submittedName>
</protein>
<accession>A0A8H5LI62</accession>
<feature type="region of interest" description="Disordered" evidence="1">
    <location>
        <begin position="98"/>
        <end position="153"/>
    </location>
</feature>
<keyword evidence="3" id="KW-1185">Reference proteome</keyword>
<gene>
    <name evidence="2" type="ORF">D9756_001705</name>
</gene>
<dbReference type="OrthoDB" id="3029761at2759"/>
<sequence length="153" mass="17231">MLSLPHLPCPMPLNDFWSTPPLDLSDFPPSPSETSSSSSTDSSPTLIRRPRSAPLHVVCNAPLVAPIPLPYHSPTFLQFDLPDMDEDLSRPPYIKQALKRKRDLDEQPDAVPAKRSLRTRTKSIPSMPPASRRSKQHPPQSRHSNTRLLQRPF</sequence>
<evidence type="ECO:0000313" key="3">
    <source>
        <dbReference type="Proteomes" id="UP000559027"/>
    </source>
</evidence>
<comment type="caution">
    <text evidence="2">The sequence shown here is derived from an EMBL/GenBank/DDBJ whole genome shotgun (WGS) entry which is preliminary data.</text>
</comment>